<name>A0A2S9VAS6_9ALTE</name>
<sequence>MHSKSHPAEVPLNDTDVLLSTTDMDSRITYANSDFCRIAGFSTEDMYGQPHNLVRHPDMPAQAFANMWQTIRAGQSWMGPVKNRCRNGDYYWVNAFVTPIRDSSGNICEYQSVRTKPDPEVIKRAEQTYQQLSNHQDKPQLSEHADSLPQFRLGLILLAGLSFLSVFYSELSLYVNLVVCLLAVVMLGVFIRWSARLQALTEKSRRIFDNPLMSFLYSGHRDSLAAINLALEMQQAQLKAVVGRVNDASLNVCENSASSLQCSDKVSLHLQRQIGEVSQVVAAMEQLSQTIGEISGNVNGAAEVANESEASTFFGKGNVEATIQNIQSLNRDLQLADQQVAGMSKSVADISQALQVIEGIAEQTNLLAVNAAIEAAHSGESGNGFVVVATEVRELATRTQKATDSIKQVLESLSSHSGSARHGMQQALNSSLDCVGLAESCGSSLMTIQNEVSRLADLNRSIAAAIEQQSAVATEVTGSINNIMALASQSGEVSSQAKALNASLMDKVEEQSALIRQFV</sequence>
<evidence type="ECO:0000259" key="5">
    <source>
        <dbReference type="PROSITE" id="PS50111"/>
    </source>
</evidence>
<dbReference type="PROSITE" id="PS50111">
    <property type="entry name" value="CHEMOTAXIS_TRANSDUC_2"/>
    <property type="match status" value="1"/>
</dbReference>
<dbReference type="GO" id="GO:0007165">
    <property type="term" value="P:signal transduction"/>
    <property type="evidence" value="ECO:0007669"/>
    <property type="project" value="UniProtKB-KW"/>
</dbReference>
<dbReference type="AlphaFoldDB" id="A0A2S9VAS6"/>
<keyword evidence="8" id="KW-1185">Reference proteome</keyword>
<evidence type="ECO:0000313" key="7">
    <source>
        <dbReference type="EMBL" id="PRO73543.1"/>
    </source>
</evidence>
<feature type="transmembrane region" description="Helical" evidence="4">
    <location>
        <begin position="174"/>
        <end position="195"/>
    </location>
</feature>
<feature type="domain" description="PAS" evidence="6">
    <location>
        <begin position="23"/>
        <end position="58"/>
    </location>
</feature>
<proteinExistence type="predicted"/>
<feature type="domain" description="Methyl-accepting transducer" evidence="5">
    <location>
        <begin position="248"/>
        <end position="484"/>
    </location>
</feature>
<dbReference type="InterPro" id="IPR013655">
    <property type="entry name" value="PAS_fold_3"/>
</dbReference>
<dbReference type="Gene3D" id="1.10.287.950">
    <property type="entry name" value="Methyl-accepting chemotaxis protein"/>
    <property type="match status" value="1"/>
</dbReference>
<dbReference type="CDD" id="cd00130">
    <property type="entry name" value="PAS"/>
    <property type="match status" value="1"/>
</dbReference>
<evidence type="ECO:0000256" key="4">
    <source>
        <dbReference type="SAM" id="Phobius"/>
    </source>
</evidence>
<dbReference type="SMART" id="SM00283">
    <property type="entry name" value="MA"/>
    <property type="match status" value="1"/>
</dbReference>
<dbReference type="EMBL" id="PVNP01000108">
    <property type="protein sequence ID" value="PRO73543.1"/>
    <property type="molecule type" value="Genomic_DNA"/>
</dbReference>
<dbReference type="RefSeq" id="WP_105934596.1">
    <property type="nucleotide sequence ID" value="NZ_PVNP01000108.1"/>
</dbReference>
<comment type="caution">
    <text evidence="7">The sequence shown here is derived from an EMBL/GenBank/DDBJ whole genome shotgun (WGS) entry which is preliminary data.</text>
</comment>
<evidence type="ECO:0000259" key="6">
    <source>
        <dbReference type="PROSITE" id="PS50112"/>
    </source>
</evidence>
<dbReference type="Gene3D" id="3.30.450.20">
    <property type="entry name" value="PAS domain"/>
    <property type="match status" value="1"/>
</dbReference>
<gene>
    <name evidence="7" type="ORF">C6Y40_10825</name>
</gene>
<protein>
    <submittedName>
        <fullName evidence="7">Chemotaxis protein</fullName>
    </submittedName>
</protein>
<dbReference type="NCBIfam" id="TIGR00229">
    <property type="entry name" value="sensory_box"/>
    <property type="match status" value="1"/>
</dbReference>
<reference evidence="8" key="1">
    <citation type="journal article" date="2020" name="Int. J. Syst. Evol. Microbiol.">
        <title>Alteromonas alba sp. nov., a marine bacterium isolated from the seawater of the West Pacific Ocean.</title>
        <authorList>
            <person name="Sun C."/>
            <person name="Wu Y.-H."/>
            <person name="Xamxidin M."/>
            <person name="Cheng H."/>
            <person name="Xu X.-W."/>
        </authorList>
    </citation>
    <scope>NUCLEOTIDE SEQUENCE [LARGE SCALE GENOMIC DNA]</scope>
    <source>
        <strain evidence="8">190</strain>
    </source>
</reference>
<evidence type="ECO:0000256" key="3">
    <source>
        <dbReference type="PROSITE-ProRule" id="PRU00284"/>
    </source>
</evidence>
<dbReference type="PANTHER" id="PTHR32089:SF112">
    <property type="entry name" value="LYSOZYME-LIKE PROTEIN-RELATED"/>
    <property type="match status" value="1"/>
</dbReference>
<keyword evidence="4" id="KW-0472">Membrane</keyword>
<dbReference type="InterPro" id="IPR035965">
    <property type="entry name" value="PAS-like_dom_sf"/>
</dbReference>
<dbReference type="PROSITE" id="PS50112">
    <property type="entry name" value="PAS"/>
    <property type="match status" value="1"/>
</dbReference>
<evidence type="ECO:0000256" key="1">
    <source>
        <dbReference type="ARBA" id="ARBA00004370"/>
    </source>
</evidence>
<dbReference type="Proteomes" id="UP000238949">
    <property type="component" value="Unassembled WGS sequence"/>
</dbReference>
<organism evidence="7 8">
    <name type="scientific">Alteromonas alba</name>
    <dbReference type="NCBI Taxonomy" id="2079529"/>
    <lineage>
        <taxon>Bacteria</taxon>
        <taxon>Pseudomonadati</taxon>
        <taxon>Pseudomonadota</taxon>
        <taxon>Gammaproteobacteria</taxon>
        <taxon>Alteromonadales</taxon>
        <taxon>Alteromonadaceae</taxon>
        <taxon>Alteromonas/Salinimonas group</taxon>
        <taxon>Alteromonas</taxon>
    </lineage>
</organism>
<keyword evidence="2 3" id="KW-0807">Transducer</keyword>
<accession>A0A2S9VAS6</accession>
<comment type="subcellular location">
    <subcellularLocation>
        <location evidence="1">Membrane</location>
    </subcellularLocation>
</comment>
<dbReference type="SUPFAM" id="SSF58104">
    <property type="entry name" value="Methyl-accepting chemotaxis protein (MCP) signaling domain"/>
    <property type="match status" value="1"/>
</dbReference>
<dbReference type="Pfam" id="PF00015">
    <property type="entry name" value="MCPsignal"/>
    <property type="match status" value="1"/>
</dbReference>
<dbReference type="Pfam" id="PF08447">
    <property type="entry name" value="PAS_3"/>
    <property type="match status" value="1"/>
</dbReference>
<evidence type="ECO:0000313" key="8">
    <source>
        <dbReference type="Proteomes" id="UP000238949"/>
    </source>
</evidence>
<dbReference type="SUPFAM" id="SSF55785">
    <property type="entry name" value="PYP-like sensor domain (PAS domain)"/>
    <property type="match status" value="1"/>
</dbReference>
<dbReference type="OrthoDB" id="5675566at2"/>
<evidence type="ECO:0000256" key="2">
    <source>
        <dbReference type="ARBA" id="ARBA00023224"/>
    </source>
</evidence>
<dbReference type="InterPro" id="IPR000014">
    <property type="entry name" value="PAS"/>
</dbReference>
<keyword evidence="4" id="KW-1133">Transmembrane helix</keyword>
<dbReference type="InterPro" id="IPR004089">
    <property type="entry name" value="MCPsignal_dom"/>
</dbReference>
<dbReference type="GO" id="GO:0016020">
    <property type="term" value="C:membrane"/>
    <property type="evidence" value="ECO:0007669"/>
    <property type="project" value="UniProtKB-SubCell"/>
</dbReference>
<dbReference type="PANTHER" id="PTHR32089">
    <property type="entry name" value="METHYL-ACCEPTING CHEMOTAXIS PROTEIN MCPB"/>
    <property type="match status" value="1"/>
</dbReference>
<keyword evidence="4" id="KW-0812">Transmembrane</keyword>
<dbReference type="GO" id="GO:0006935">
    <property type="term" value="P:chemotaxis"/>
    <property type="evidence" value="ECO:0007669"/>
    <property type="project" value="UniProtKB-ARBA"/>
</dbReference>
<feature type="transmembrane region" description="Helical" evidence="4">
    <location>
        <begin position="151"/>
        <end position="168"/>
    </location>
</feature>